<feature type="transmembrane region" description="Helical" evidence="6">
    <location>
        <begin position="25"/>
        <end position="46"/>
    </location>
</feature>
<name>A0A916TX85_9HYPH</name>
<evidence type="ECO:0000256" key="3">
    <source>
        <dbReference type="ARBA" id="ARBA00022692"/>
    </source>
</evidence>
<dbReference type="InterPro" id="IPR022791">
    <property type="entry name" value="L-PG_synthase/AglD"/>
</dbReference>
<keyword evidence="3 6" id="KW-0812">Transmembrane</keyword>
<evidence type="ECO:0000256" key="1">
    <source>
        <dbReference type="ARBA" id="ARBA00004651"/>
    </source>
</evidence>
<keyword evidence="2" id="KW-1003">Cell membrane</keyword>
<dbReference type="GO" id="GO:0005886">
    <property type="term" value="C:plasma membrane"/>
    <property type="evidence" value="ECO:0007669"/>
    <property type="project" value="UniProtKB-SubCell"/>
</dbReference>
<evidence type="ECO:0000256" key="2">
    <source>
        <dbReference type="ARBA" id="ARBA00022475"/>
    </source>
</evidence>
<proteinExistence type="predicted"/>
<comment type="caution">
    <text evidence="7">The sequence shown here is derived from an EMBL/GenBank/DDBJ whole genome shotgun (WGS) entry which is preliminary data.</text>
</comment>
<dbReference type="AlphaFoldDB" id="A0A916TX85"/>
<feature type="transmembrane region" description="Helical" evidence="6">
    <location>
        <begin position="58"/>
        <end position="84"/>
    </location>
</feature>
<organism evidence="7 8">
    <name type="scientific">Chelatococcus reniformis</name>
    <dbReference type="NCBI Taxonomy" id="1494448"/>
    <lineage>
        <taxon>Bacteria</taxon>
        <taxon>Pseudomonadati</taxon>
        <taxon>Pseudomonadota</taxon>
        <taxon>Alphaproteobacteria</taxon>
        <taxon>Hyphomicrobiales</taxon>
        <taxon>Chelatococcaceae</taxon>
        <taxon>Chelatococcus</taxon>
    </lineage>
</organism>
<comment type="subcellular location">
    <subcellularLocation>
        <location evidence="1">Cell membrane</location>
        <topology evidence="1">Multi-pass membrane protein</topology>
    </subcellularLocation>
</comment>
<feature type="transmembrane region" description="Helical" evidence="6">
    <location>
        <begin position="236"/>
        <end position="257"/>
    </location>
</feature>
<reference evidence="7" key="2">
    <citation type="submission" date="2020-09" db="EMBL/GenBank/DDBJ databases">
        <authorList>
            <person name="Sun Q."/>
            <person name="Zhou Y."/>
        </authorList>
    </citation>
    <scope>NUCLEOTIDE SEQUENCE</scope>
    <source>
        <strain evidence="7">CGMCC 1.12919</strain>
    </source>
</reference>
<evidence type="ECO:0000256" key="6">
    <source>
        <dbReference type="SAM" id="Phobius"/>
    </source>
</evidence>
<protein>
    <recommendedName>
        <fullName evidence="9">TIGR00374 family protein</fullName>
    </recommendedName>
</protein>
<dbReference type="Proteomes" id="UP000637002">
    <property type="component" value="Unassembled WGS sequence"/>
</dbReference>
<keyword evidence="5 6" id="KW-0472">Membrane</keyword>
<keyword evidence="4 6" id="KW-1133">Transmembrane helix</keyword>
<accession>A0A916TX85</accession>
<feature type="transmembrane region" description="Helical" evidence="6">
    <location>
        <begin position="169"/>
        <end position="190"/>
    </location>
</feature>
<dbReference type="EMBL" id="BMGG01000001">
    <property type="protein sequence ID" value="GGC48735.1"/>
    <property type="molecule type" value="Genomic_DNA"/>
</dbReference>
<dbReference type="Pfam" id="PF03706">
    <property type="entry name" value="LPG_synthase_TM"/>
    <property type="match status" value="1"/>
</dbReference>
<gene>
    <name evidence="7" type="ORF">GCM10010994_04900</name>
</gene>
<evidence type="ECO:0000313" key="8">
    <source>
        <dbReference type="Proteomes" id="UP000637002"/>
    </source>
</evidence>
<evidence type="ECO:0000313" key="7">
    <source>
        <dbReference type="EMBL" id="GGC48735.1"/>
    </source>
</evidence>
<sequence>MADRSLGRKDDGSDAFPGLRSGLRYGGILLLLLCLVFAALALLIGGDMGEMRRVVASLPAALAVSAGVHIPQIVLTACAWRCLLPKAGRPSVPAMTMLRWFRETASTLLPAGALVGQVAAARLLTRWGVPGKLSAATATMDVTLESVSQGLFTLLGLALLVVINRQADLLGVAVAGAGLGVAGIVALVLLQGGRSLRWAENLLLRLFPRLRLEAFHSFRLTMAEVRRAHGSLAWAMLWHSIAWVLGAVEICGILALLGHPIDLSRGLIIESLSQAMRIAGFMLPGSVIIQEGAIVAAAALAGVSPEAAVVVALVRRARELAISLLGLVAWAGVERADARQRLATLSQGR</sequence>
<keyword evidence="8" id="KW-1185">Reference proteome</keyword>
<evidence type="ECO:0000256" key="4">
    <source>
        <dbReference type="ARBA" id="ARBA00022989"/>
    </source>
</evidence>
<reference evidence="7" key="1">
    <citation type="journal article" date="2014" name="Int. J. Syst. Evol. Microbiol.">
        <title>Complete genome sequence of Corynebacterium casei LMG S-19264T (=DSM 44701T), isolated from a smear-ripened cheese.</title>
        <authorList>
            <consortium name="US DOE Joint Genome Institute (JGI-PGF)"/>
            <person name="Walter F."/>
            <person name="Albersmeier A."/>
            <person name="Kalinowski J."/>
            <person name="Ruckert C."/>
        </authorList>
    </citation>
    <scope>NUCLEOTIDE SEQUENCE</scope>
    <source>
        <strain evidence="7">CGMCC 1.12919</strain>
    </source>
</reference>
<evidence type="ECO:0000256" key="5">
    <source>
        <dbReference type="ARBA" id="ARBA00023136"/>
    </source>
</evidence>
<feature type="transmembrane region" description="Helical" evidence="6">
    <location>
        <begin position="144"/>
        <end position="162"/>
    </location>
</feature>
<evidence type="ECO:0008006" key="9">
    <source>
        <dbReference type="Google" id="ProtNLM"/>
    </source>
</evidence>